<sequence>MYFRGEQREYEKTIPGLYRNGNENLIFEGSKGYYRQLLNELGYSSSLDNNTLFNFIAEIQHYGAVTRNIDISSNPLVSLFFACEDAEKDIKDDGVIHVYVSELNKEKYSTGHTVSVKTALNFVDQEKINQFLYLMDYLHKNIGEKGDQRNVLSKTLTVDGIIQELKKSFEVLSPNIDNFPEKMANINQFGNEELEMEHRAKSGTVFCINRRIKGEFVDNNGSPRKQEDILKTARDKFGELTLEKALECEVKEEISQFLINWRYGDTHYAENILGNLPGEFDMRYYQDYLMSEIKKFLEDFVEILNQAAMTRERLCYPNAIYLDIINCQIVRSPKAQQRIINQNGLFILPALFNTTDKKIEEVQLKIDNAIKEYQLKANSGGLLTFRIPKEKKKSILNELRMLGITDGFIYPDVEHQSKAILRQLRIGE</sequence>
<dbReference type="RefSeq" id="WP_096753748.1">
    <property type="nucleotide sequence ID" value="NZ_JAUONO010000006.1"/>
</dbReference>
<evidence type="ECO:0000313" key="2">
    <source>
        <dbReference type="EMBL" id="MDO6348649.1"/>
    </source>
</evidence>
<dbReference type="InterPro" id="IPR014966">
    <property type="entry name" value="FRG-dom"/>
</dbReference>
<evidence type="ECO:0000313" key="3">
    <source>
        <dbReference type="Proteomes" id="UP001170022"/>
    </source>
</evidence>
<protein>
    <submittedName>
        <fullName evidence="2">FRG domain-containing protein</fullName>
    </submittedName>
</protein>
<reference evidence="2" key="1">
    <citation type="submission" date="2023-07" db="EMBL/GenBank/DDBJ databases">
        <title>Whole Genome Sequencing of Colonoscopy isolates.</title>
        <authorList>
            <person name="Surve S.V."/>
            <person name="Valls R.A."/>
            <person name="Barrak K.E."/>
            <person name="Gardner T.B."/>
            <person name="O'Toole G.A."/>
        </authorList>
    </citation>
    <scope>NUCLEOTIDE SEQUENCE</scope>
    <source>
        <strain evidence="2">GP0012</strain>
    </source>
</reference>
<proteinExistence type="predicted"/>
<gene>
    <name evidence="2" type="ORF">Q4441_08665</name>
</gene>
<dbReference type="SMART" id="SM00901">
    <property type="entry name" value="FRG"/>
    <property type="match status" value="1"/>
</dbReference>
<accession>A0AAW7W991</accession>
<dbReference type="Proteomes" id="UP001170022">
    <property type="component" value="Unassembled WGS sequence"/>
</dbReference>
<feature type="domain" description="FRG" evidence="1">
    <location>
        <begin position="2"/>
        <end position="97"/>
    </location>
</feature>
<name>A0AAW7W991_STROR</name>
<dbReference type="EMBL" id="JAUONQ010000010">
    <property type="protein sequence ID" value="MDO6348649.1"/>
    <property type="molecule type" value="Genomic_DNA"/>
</dbReference>
<dbReference type="AlphaFoldDB" id="A0AAW7W991"/>
<comment type="caution">
    <text evidence="2">The sequence shown here is derived from an EMBL/GenBank/DDBJ whole genome shotgun (WGS) entry which is preliminary data.</text>
</comment>
<dbReference type="Pfam" id="PF08867">
    <property type="entry name" value="FRG"/>
    <property type="match status" value="1"/>
</dbReference>
<organism evidence="2 3">
    <name type="scientific">Streptococcus oralis</name>
    <dbReference type="NCBI Taxonomy" id="1303"/>
    <lineage>
        <taxon>Bacteria</taxon>
        <taxon>Bacillati</taxon>
        <taxon>Bacillota</taxon>
        <taxon>Bacilli</taxon>
        <taxon>Lactobacillales</taxon>
        <taxon>Streptococcaceae</taxon>
        <taxon>Streptococcus</taxon>
    </lineage>
</organism>
<evidence type="ECO:0000259" key="1">
    <source>
        <dbReference type="SMART" id="SM00901"/>
    </source>
</evidence>